<reference evidence="2 3" key="1">
    <citation type="journal article" date="2019" name="ACS Chem. Biol.">
        <title>Identification and Mobilization of a Cryptic Antibiotic Biosynthesis Gene Locus from a Human-Pathogenic Nocardia Isolate.</title>
        <authorList>
            <person name="Herisse M."/>
            <person name="Ishida K."/>
            <person name="Porter J.L."/>
            <person name="Howden B."/>
            <person name="Hertweck C."/>
            <person name="Stinear T.P."/>
            <person name="Pidot S.J."/>
        </authorList>
    </citation>
    <scope>NUCLEOTIDE SEQUENCE [LARGE SCALE GENOMIC DNA]</scope>
    <source>
        <strain evidence="2 3">AUSMDU00012717</strain>
    </source>
</reference>
<feature type="domain" description="PucR C-terminal helix-turn-helix" evidence="1">
    <location>
        <begin position="50"/>
        <end position="104"/>
    </location>
</feature>
<organism evidence="2 3">
    <name type="scientific">Nocardia arthritidis</name>
    <dbReference type="NCBI Taxonomy" id="228602"/>
    <lineage>
        <taxon>Bacteria</taxon>
        <taxon>Bacillati</taxon>
        <taxon>Actinomycetota</taxon>
        <taxon>Actinomycetes</taxon>
        <taxon>Mycobacteriales</taxon>
        <taxon>Nocardiaceae</taxon>
        <taxon>Nocardia</taxon>
    </lineage>
</organism>
<dbReference type="InterPro" id="IPR025736">
    <property type="entry name" value="PucR_C-HTH_dom"/>
</dbReference>
<accession>A0A6G9YHF0</accession>
<dbReference type="PANTHER" id="PTHR33744">
    <property type="entry name" value="CARBOHYDRATE DIACID REGULATOR"/>
    <property type="match status" value="1"/>
</dbReference>
<evidence type="ECO:0000313" key="3">
    <source>
        <dbReference type="Proteomes" id="UP000503540"/>
    </source>
</evidence>
<dbReference type="Proteomes" id="UP000503540">
    <property type="component" value="Chromosome"/>
</dbReference>
<dbReference type="AlphaFoldDB" id="A0A6G9YHF0"/>
<dbReference type="InterPro" id="IPR042070">
    <property type="entry name" value="PucR_C-HTH_sf"/>
</dbReference>
<dbReference type="InterPro" id="IPR051448">
    <property type="entry name" value="CdaR-like_regulators"/>
</dbReference>
<evidence type="ECO:0000259" key="1">
    <source>
        <dbReference type="Pfam" id="PF13556"/>
    </source>
</evidence>
<dbReference type="KEGG" id="nah:F5544_23920"/>
<gene>
    <name evidence="2" type="ORF">F5544_23920</name>
</gene>
<sequence length="119" mass="13924">MHTAAAFGRTDRHELADLGPLPRLGDVEIGDILVRRYLDPLHRTDTPELYLDTLQHYLDSIESTARRLIVHPNTIRYRIDRYHALTGVDLRKPAVALELWWALQRHRLQRRAVFDLPPD</sequence>
<evidence type="ECO:0000313" key="2">
    <source>
        <dbReference type="EMBL" id="QIS12642.1"/>
    </source>
</evidence>
<name>A0A6G9YHF0_9NOCA</name>
<dbReference type="EMBL" id="CP046172">
    <property type="protein sequence ID" value="QIS12642.1"/>
    <property type="molecule type" value="Genomic_DNA"/>
</dbReference>
<dbReference type="Pfam" id="PF13556">
    <property type="entry name" value="HTH_30"/>
    <property type="match status" value="1"/>
</dbReference>
<proteinExistence type="predicted"/>
<dbReference type="Gene3D" id="1.10.10.2840">
    <property type="entry name" value="PucR C-terminal helix-turn-helix domain"/>
    <property type="match status" value="1"/>
</dbReference>
<protein>
    <recommendedName>
        <fullName evidence="1">PucR C-terminal helix-turn-helix domain-containing protein</fullName>
    </recommendedName>
</protein>
<keyword evidence="3" id="KW-1185">Reference proteome</keyword>